<accession>A0A1Y2AHP6</accession>
<organism evidence="2 3">
    <name type="scientific">Naematelia encephala</name>
    <dbReference type="NCBI Taxonomy" id="71784"/>
    <lineage>
        <taxon>Eukaryota</taxon>
        <taxon>Fungi</taxon>
        <taxon>Dikarya</taxon>
        <taxon>Basidiomycota</taxon>
        <taxon>Agaricomycotina</taxon>
        <taxon>Tremellomycetes</taxon>
        <taxon>Tremellales</taxon>
        <taxon>Naemateliaceae</taxon>
        <taxon>Naematelia</taxon>
    </lineage>
</organism>
<reference evidence="2 3" key="1">
    <citation type="submission" date="2016-07" db="EMBL/GenBank/DDBJ databases">
        <title>Pervasive Adenine N6-methylation of Active Genes in Fungi.</title>
        <authorList>
            <consortium name="DOE Joint Genome Institute"/>
            <person name="Mondo S.J."/>
            <person name="Dannebaum R.O."/>
            <person name="Kuo R.C."/>
            <person name="Labutti K."/>
            <person name="Haridas S."/>
            <person name="Kuo A."/>
            <person name="Salamov A."/>
            <person name="Ahrendt S.R."/>
            <person name="Lipzen A."/>
            <person name="Sullivan W."/>
            <person name="Andreopoulos W.B."/>
            <person name="Clum A."/>
            <person name="Lindquist E."/>
            <person name="Daum C."/>
            <person name="Ramamoorthy G.K."/>
            <person name="Gryganskyi A."/>
            <person name="Culley D."/>
            <person name="Magnuson J.K."/>
            <person name="James T.Y."/>
            <person name="O'Malley M.A."/>
            <person name="Stajich J.E."/>
            <person name="Spatafora J.W."/>
            <person name="Visel A."/>
            <person name="Grigoriev I.V."/>
        </authorList>
    </citation>
    <scope>NUCLEOTIDE SEQUENCE [LARGE SCALE GENOMIC DNA]</scope>
    <source>
        <strain evidence="2 3">68-887.2</strain>
    </source>
</reference>
<evidence type="ECO:0000313" key="2">
    <source>
        <dbReference type="EMBL" id="ORY22128.1"/>
    </source>
</evidence>
<dbReference type="InParanoid" id="A0A1Y2AHP6"/>
<dbReference type="Proteomes" id="UP000193986">
    <property type="component" value="Unassembled WGS sequence"/>
</dbReference>
<dbReference type="OrthoDB" id="2781894at2759"/>
<sequence length="126" mass="14516">MTLAFLLIGISWDQFSSMVGEEKKDEMISKVKEALAKGEEQFKEAGYDYEFLEYGPDESMDRLTKVLESRTWSGVCIGNGIRSTKQFTTLFEALVNTIHEKSPQSRLLFNTLQDDTMVAVRRWFTE</sequence>
<name>A0A1Y2AHP6_9TREE</name>
<keyword evidence="1" id="KW-0732">Signal</keyword>
<feature type="chain" id="PRO_5013005556" evidence="1">
    <location>
        <begin position="18"/>
        <end position="126"/>
    </location>
</feature>
<protein>
    <submittedName>
        <fullName evidence="2">Uncharacterized protein</fullName>
    </submittedName>
</protein>
<feature type="signal peptide" evidence="1">
    <location>
        <begin position="1"/>
        <end position="17"/>
    </location>
</feature>
<keyword evidence="3" id="KW-1185">Reference proteome</keyword>
<dbReference type="AlphaFoldDB" id="A0A1Y2AHP6"/>
<evidence type="ECO:0000256" key="1">
    <source>
        <dbReference type="SAM" id="SignalP"/>
    </source>
</evidence>
<dbReference type="EMBL" id="MCFC01000098">
    <property type="protein sequence ID" value="ORY22128.1"/>
    <property type="molecule type" value="Genomic_DNA"/>
</dbReference>
<proteinExistence type="predicted"/>
<gene>
    <name evidence="2" type="ORF">BCR39DRAFT_392164</name>
</gene>
<comment type="caution">
    <text evidence="2">The sequence shown here is derived from an EMBL/GenBank/DDBJ whole genome shotgun (WGS) entry which is preliminary data.</text>
</comment>
<evidence type="ECO:0000313" key="3">
    <source>
        <dbReference type="Proteomes" id="UP000193986"/>
    </source>
</evidence>